<protein>
    <recommendedName>
        <fullName evidence="5">Mobilization protein</fullName>
    </recommendedName>
</protein>
<evidence type="ECO:0000256" key="2">
    <source>
        <dbReference type="SAM" id="Phobius"/>
    </source>
</evidence>
<proteinExistence type="predicted"/>
<organism evidence="3 4">
    <name type="scientific">Psychrobacter faecalis</name>
    <dbReference type="NCBI Taxonomy" id="180588"/>
    <lineage>
        <taxon>Bacteria</taxon>
        <taxon>Pseudomonadati</taxon>
        <taxon>Pseudomonadota</taxon>
        <taxon>Gammaproteobacteria</taxon>
        <taxon>Moraxellales</taxon>
        <taxon>Moraxellaceae</taxon>
        <taxon>Psychrobacter</taxon>
    </lineage>
</organism>
<keyword evidence="4" id="KW-1185">Reference proteome</keyword>
<name>A0ABT9HJI2_9GAMM</name>
<sequence>MSHPNIQDILQSSRAQAEFERLQIILAERNQQLQAAEQKLTQSEINAKRAHRNTRWFMALCTLLIVAMTMGGVA</sequence>
<keyword evidence="2" id="KW-1133">Transmembrane helix</keyword>
<accession>A0ABT9HJI2</accession>
<feature type="coiled-coil region" evidence="1">
    <location>
        <begin position="19"/>
        <end position="53"/>
    </location>
</feature>
<keyword evidence="1" id="KW-0175">Coiled coil</keyword>
<feature type="transmembrane region" description="Helical" evidence="2">
    <location>
        <begin position="56"/>
        <end position="73"/>
    </location>
</feature>
<evidence type="ECO:0008006" key="5">
    <source>
        <dbReference type="Google" id="ProtNLM"/>
    </source>
</evidence>
<dbReference type="EMBL" id="JAVAJI010000028">
    <property type="protein sequence ID" value="MDP4545922.1"/>
    <property type="molecule type" value="Genomic_DNA"/>
</dbReference>
<evidence type="ECO:0000256" key="1">
    <source>
        <dbReference type="SAM" id="Coils"/>
    </source>
</evidence>
<evidence type="ECO:0000313" key="3">
    <source>
        <dbReference type="EMBL" id="MDP4545922.1"/>
    </source>
</evidence>
<gene>
    <name evidence="3" type="ORF">Q8P09_12630</name>
</gene>
<keyword evidence="2" id="KW-0472">Membrane</keyword>
<keyword evidence="2" id="KW-0812">Transmembrane</keyword>
<dbReference type="Proteomes" id="UP001228171">
    <property type="component" value="Unassembled WGS sequence"/>
</dbReference>
<dbReference type="RefSeq" id="WP_305936115.1">
    <property type="nucleotide sequence ID" value="NZ_JAVAJI010000028.1"/>
</dbReference>
<comment type="caution">
    <text evidence="3">The sequence shown here is derived from an EMBL/GenBank/DDBJ whole genome shotgun (WGS) entry which is preliminary data.</text>
</comment>
<evidence type="ECO:0000313" key="4">
    <source>
        <dbReference type="Proteomes" id="UP001228171"/>
    </source>
</evidence>
<reference evidence="3 4" key="1">
    <citation type="submission" date="2023-08" db="EMBL/GenBank/DDBJ databases">
        <authorList>
            <person name="Kumar R."/>
        </authorList>
    </citation>
    <scope>NUCLEOTIDE SEQUENCE [LARGE SCALE GENOMIC DNA]</scope>
    <source>
        <strain evidence="3 4">LUR13</strain>
    </source>
</reference>